<keyword evidence="9" id="KW-1185">Reference proteome</keyword>
<dbReference type="NCBIfam" id="NF033135">
    <property type="entry name" value="cmx_cmrA"/>
    <property type="match status" value="1"/>
</dbReference>
<evidence type="ECO:0000259" key="7">
    <source>
        <dbReference type="PROSITE" id="PS50850"/>
    </source>
</evidence>
<evidence type="ECO:0000256" key="2">
    <source>
        <dbReference type="ARBA" id="ARBA00022475"/>
    </source>
</evidence>
<proteinExistence type="predicted"/>
<feature type="transmembrane region" description="Helical" evidence="6">
    <location>
        <begin position="371"/>
        <end position="392"/>
    </location>
</feature>
<dbReference type="SUPFAM" id="SSF103473">
    <property type="entry name" value="MFS general substrate transporter"/>
    <property type="match status" value="1"/>
</dbReference>
<feature type="transmembrane region" description="Helical" evidence="6">
    <location>
        <begin position="255"/>
        <end position="274"/>
    </location>
</feature>
<feature type="transmembrane region" description="Helical" evidence="6">
    <location>
        <begin position="21"/>
        <end position="41"/>
    </location>
</feature>
<feature type="transmembrane region" description="Helical" evidence="6">
    <location>
        <begin position="121"/>
        <end position="139"/>
    </location>
</feature>
<feature type="domain" description="Major facilitator superfamily (MFS) profile" evidence="7">
    <location>
        <begin position="22"/>
        <end position="399"/>
    </location>
</feature>
<keyword evidence="5 6" id="KW-0472">Membrane</keyword>
<dbReference type="PROSITE" id="PS50850">
    <property type="entry name" value="MFS"/>
    <property type="match status" value="1"/>
</dbReference>
<feature type="transmembrane region" description="Helical" evidence="6">
    <location>
        <begin position="88"/>
        <end position="109"/>
    </location>
</feature>
<protein>
    <submittedName>
        <fullName evidence="8">MFS transporter</fullName>
    </submittedName>
</protein>
<dbReference type="InterPro" id="IPR050189">
    <property type="entry name" value="MFS_Efflux_Transporters"/>
</dbReference>
<name>A0ABN0YAR8_9ACTN</name>
<feature type="transmembrane region" description="Helical" evidence="6">
    <location>
        <begin position="61"/>
        <end position="81"/>
    </location>
</feature>
<feature type="transmembrane region" description="Helical" evidence="6">
    <location>
        <begin position="311"/>
        <end position="331"/>
    </location>
</feature>
<feature type="transmembrane region" description="Helical" evidence="6">
    <location>
        <begin position="146"/>
        <end position="164"/>
    </location>
</feature>
<dbReference type="InterPro" id="IPR020846">
    <property type="entry name" value="MFS_dom"/>
</dbReference>
<comment type="subcellular location">
    <subcellularLocation>
        <location evidence="1">Cell membrane</location>
        <topology evidence="1">Multi-pass membrane protein</topology>
    </subcellularLocation>
</comment>
<dbReference type="CDD" id="cd17324">
    <property type="entry name" value="MFS_NepI_like"/>
    <property type="match status" value="1"/>
</dbReference>
<keyword evidence="4 6" id="KW-1133">Transmembrane helix</keyword>
<organism evidence="8 9">
    <name type="scientific">Streptomyces luteireticuli</name>
    <dbReference type="NCBI Taxonomy" id="173858"/>
    <lineage>
        <taxon>Bacteria</taxon>
        <taxon>Bacillati</taxon>
        <taxon>Actinomycetota</taxon>
        <taxon>Actinomycetes</taxon>
        <taxon>Kitasatosporales</taxon>
        <taxon>Streptomycetaceae</taxon>
        <taxon>Streptomyces</taxon>
    </lineage>
</organism>
<dbReference type="PANTHER" id="PTHR43124">
    <property type="entry name" value="PURINE EFFLUX PUMP PBUE"/>
    <property type="match status" value="1"/>
</dbReference>
<evidence type="ECO:0000256" key="5">
    <source>
        <dbReference type="ARBA" id="ARBA00023136"/>
    </source>
</evidence>
<feature type="transmembrane region" description="Helical" evidence="6">
    <location>
        <begin position="343"/>
        <end position="365"/>
    </location>
</feature>
<dbReference type="Pfam" id="PF07690">
    <property type="entry name" value="MFS_1"/>
    <property type="match status" value="1"/>
</dbReference>
<evidence type="ECO:0000313" key="9">
    <source>
        <dbReference type="Proteomes" id="UP001500879"/>
    </source>
</evidence>
<keyword evidence="2" id="KW-1003">Cell membrane</keyword>
<feature type="transmembrane region" description="Helical" evidence="6">
    <location>
        <begin position="176"/>
        <end position="196"/>
    </location>
</feature>
<reference evidence="8 9" key="1">
    <citation type="journal article" date="2019" name="Int. J. Syst. Evol. Microbiol.">
        <title>The Global Catalogue of Microorganisms (GCM) 10K type strain sequencing project: providing services to taxonomists for standard genome sequencing and annotation.</title>
        <authorList>
            <consortium name="The Broad Institute Genomics Platform"/>
            <consortium name="The Broad Institute Genome Sequencing Center for Infectious Disease"/>
            <person name="Wu L."/>
            <person name="Ma J."/>
        </authorList>
    </citation>
    <scope>NUCLEOTIDE SEQUENCE [LARGE SCALE GENOMIC DNA]</scope>
    <source>
        <strain evidence="8 9">JCM 4788</strain>
    </source>
</reference>
<evidence type="ECO:0000256" key="1">
    <source>
        <dbReference type="ARBA" id="ARBA00004651"/>
    </source>
</evidence>
<dbReference type="RefSeq" id="WP_344019758.1">
    <property type="nucleotide sequence ID" value="NZ_BAAABX010000007.1"/>
</dbReference>
<dbReference type="InterPro" id="IPR036259">
    <property type="entry name" value="MFS_trans_sf"/>
</dbReference>
<dbReference type="PANTHER" id="PTHR43124:SF3">
    <property type="entry name" value="CHLORAMPHENICOL EFFLUX PUMP RV0191"/>
    <property type="match status" value="1"/>
</dbReference>
<comment type="caution">
    <text evidence="8">The sequence shown here is derived from an EMBL/GenBank/DDBJ whole genome shotgun (WGS) entry which is preliminary data.</text>
</comment>
<sequence length="419" mass="42483">MSLTPEDPAQGVGKKQRGMPLAVYMLGLSLFAMGTSEFLIVGVLPKIADDLNVSIPTAGTLISAFAVGVLVGAPPLGVLTLRWPPRTTLLVCQSIFVASIAFGLLVPGYGALLAARAISGVAYAGFWAAASATAVTLVSSDRTAKALSIVVTGLSLAMVAGGPAGTLIGDHAGWRAGFWAVAALTALTAIVVRFTLPGADDNQGAPRELSNELRAMARPRLWVAYGSTLLTTGAYMVSFSYMGSLLTDTGGLSDSWVPAVLALFGIGAFVGLTIGGRTSDRHPFPTLYVGVIGTIVISVALALLADHLAVTIPLVFLLGLTGFLVNPAVLARVFSIAGDAPTLAGATNVSAFQLGITIAPLLGGLTIGADFGLASVGWVGAAFAVASLVTVLTDARLHRRATGSAADIPAQTASAVQSS</sequence>
<dbReference type="EMBL" id="BAAABX010000007">
    <property type="protein sequence ID" value="GAA0389345.1"/>
    <property type="molecule type" value="Genomic_DNA"/>
</dbReference>
<evidence type="ECO:0000256" key="3">
    <source>
        <dbReference type="ARBA" id="ARBA00022692"/>
    </source>
</evidence>
<feature type="transmembrane region" description="Helical" evidence="6">
    <location>
        <begin position="286"/>
        <end position="305"/>
    </location>
</feature>
<keyword evidence="3 6" id="KW-0812">Transmembrane</keyword>
<accession>A0ABN0YAR8</accession>
<feature type="transmembrane region" description="Helical" evidence="6">
    <location>
        <begin position="222"/>
        <end position="243"/>
    </location>
</feature>
<evidence type="ECO:0000256" key="4">
    <source>
        <dbReference type="ARBA" id="ARBA00022989"/>
    </source>
</evidence>
<dbReference type="InterPro" id="IPR011701">
    <property type="entry name" value="MFS"/>
</dbReference>
<evidence type="ECO:0000256" key="6">
    <source>
        <dbReference type="SAM" id="Phobius"/>
    </source>
</evidence>
<evidence type="ECO:0000313" key="8">
    <source>
        <dbReference type="EMBL" id="GAA0389345.1"/>
    </source>
</evidence>
<dbReference type="Proteomes" id="UP001500879">
    <property type="component" value="Unassembled WGS sequence"/>
</dbReference>
<dbReference type="Gene3D" id="1.20.1250.20">
    <property type="entry name" value="MFS general substrate transporter like domains"/>
    <property type="match status" value="1"/>
</dbReference>
<gene>
    <name evidence="8" type="ORF">GCM10010357_07560</name>
</gene>